<dbReference type="InterPro" id="IPR051396">
    <property type="entry name" value="Bact_Antivir_Def_Nuclease"/>
</dbReference>
<organism evidence="3 4">
    <name type="scientific">Streptomyces viridochromogenes</name>
    <dbReference type="NCBI Taxonomy" id="1938"/>
    <lineage>
        <taxon>Bacteria</taxon>
        <taxon>Bacillati</taxon>
        <taxon>Actinomycetota</taxon>
        <taxon>Actinomycetes</taxon>
        <taxon>Kitasatosporales</taxon>
        <taxon>Streptomycetaceae</taxon>
        <taxon>Streptomyces</taxon>
    </lineage>
</organism>
<dbReference type="InterPro" id="IPR027417">
    <property type="entry name" value="P-loop_NTPase"/>
</dbReference>
<protein>
    <submittedName>
        <fullName evidence="3">Uncharacterized protein</fullName>
    </submittedName>
</protein>
<dbReference type="InterPro" id="IPR034139">
    <property type="entry name" value="TOPRIM_OLD"/>
</dbReference>
<reference evidence="3 4" key="1">
    <citation type="submission" date="2015-06" db="EMBL/GenBank/DDBJ databases">
        <authorList>
            <person name="Hoefler B.C."/>
            <person name="Straight P.D."/>
        </authorList>
    </citation>
    <scope>NUCLEOTIDE SEQUENCE [LARGE SCALE GENOMIC DNA]</scope>
    <source>
        <strain evidence="3 4">NRRL 3427</strain>
    </source>
</reference>
<dbReference type="EMBL" id="LGUP01000165">
    <property type="protein sequence ID" value="KOG25162.1"/>
    <property type="molecule type" value="Genomic_DNA"/>
</dbReference>
<dbReference type="Pfam" id="PF20469">
    <property type="entry name" value="OLD-like_TOPRIM"/>
    <property type="match status" value="1"/>
</dbReference>
<dbReference type="Proteomes" id="UP000037023">
    <property type="component" value="Unassembled WGS sequence"/>
</dbReference>
<gene>
    <name evidence="3" type="ORF">ADK34_17920</name>
</gene>
<accession>A0A0L8KGU6</accession>
<dbReference type="InterPro" id="IPR041685">
    <property type="entry name" value="AAA_GajA/Old/RecF-like"/>
</dbReference>
<evidence type="ECO:0000259" key="1">
    <source>
        <dbReference type="Pfam" id="PF13175"/>
    </source>
</evidence>
<evidence type="ECO:0000313" key="3">
    <source>
        <dbReference type="EMBL" id="KOG25162.1"/>
    </source>
</evidence>
<dbReference type="AlphaFoldDB" id="A0A0L8KGU6"/>
<feature type="domain" description="Endonuclease GajA/Old nuclease/RecF-like AAA" evidence="1">
    <location>
        <begin position="1"/>
        <end position="389"/>
    </location>
</feature>
<dbReference type="CDD" id="cd01026">
    <property type="entry name" value="TOPRIM_OLD"/>
    <property type="match status" value="1"/>
</dbReference>
<comment type="caution">
    <text evidence="3">The sequence shown here is derived from an EMBL/GenBank/DDBJ whole genome shotgun (WGS) entry which is preliminary data.</text>
</comment>
<dbReference type="PATRIC" id="fig|1938.6.peg.3869"/>
<dbReference type="Gene3D" id="3.40.50.300">
    <property type="entry name" value="P-loop containing nucleotide triphosphate hydrolases"/>
    <property type="match status" value="1"/>
</dbReference>
<name>A0A0L8KGU6_STRVR</name>
<proteinExistence type="predicted"/>
<evidence type="ECO:0000313" key="4">
    <source>
        <dbReference type="Proteomes" id="UP000037023"/>
    </source>
</evidence>
<dbReference type="RefSeq" id="WP_033203933.1">
    <property type="nucleotide sequence ID" value="NZ_LGUP01000165.1"/>
</dbReference>
<feature type="domain" description="OLD protein-like TOPRIM" evidence="2">
    <location>
        <begin position="450"/>
        <end position="515"/>
    </location>
</feature>
<dbReference type="PANTHER" id="PTHR43581">
    <property type="entry name" value="ATP/GTP PHOSPHATASE"/>
    <property type="match status" value="1"/>
</dbReference>
<sequence length="642" mass="69932">MKIKRVRIENFCCLHKVDIAFDEITSFIGPTGVGKSTVLRALDWFFNGEKSVALTTDDIHSAVAGAGGERISVEVEFDGLTDFDREALGRYAPDDATTVSIWRTGDNGEDKITGKALAYAPFDEIRSVLGGAMTKRRAYNALRDSTPSLGMPPAGSEKAVNEAMLAWERAHRDQLTEAEVEDTHFFGFAGQSKLAQLIDFVFVSADLRAYEEADDQKASAIARILDHAVDRTEADAQLGEIEENAQLARQAVHDNVYGPALKDISDALSAEVAKLTTGRQVIVTPTVRAPRPAKTAFQVSIKDGGAETSVYRQGHGFQRALIIAALKYLADRRRPEGGTRTLCLAVEEPELFQHPPQARTFAKVLRELVTSSAEGRTQVMYATHSPVFIDPAGYHQVRRLTRDAGAEHPVTRVRQVTEDELCRSLEGLVKEEAVRRRSGVAMAGSLAEAFFAHAAVLGEGTTDGALLDGCAERNGINLGAEGITYVDVTGRDNLLLSHAILSAMGVPCHVVFDGDAGMEERKRESVRHFDEEKRAEKEAAFEQQARKISGSNADLLGYLGESRSPWPETGSAGTYTVFADNLETYLGESWPSWGERQQQLIAAGEGVSDKNAATYREAARTAATAPPYVLQAMLENVRGMVR</sequence>
<dbReference type="SUPFAM" id="SSF52540">
    <property type="entry name" value="P-loop containing nucleoside triphosphate hydrolases"/>
    <property type="match status" value="1"/>
</dbReference>
<dbReference type="PANTHER" id="PTHR43581:SF4">
    <property type="entry name" value="ATP_GTP PHOSPHATASE"/>
    <property type="match status" value="1"/>
</dbReference>
<dbReference type="OrthoDB" id="3237462at2"/>
<dbReference type="Pfam" id="PF13175">
    <property type="entry name" value="AAA_15"/>
    <property type="match status" value="1"/>
</dbReference>
<evidence type="ECO:0000259" key="2">
    <source>
        <dbReference type="Pfam" id="PF20469"/>
    </source>
</evidence>